<dbReference type="EMBL" id="KV907517">
    <property type="protein sequence ID" value="OOF90557.1"/>
    <property type="molecule type" value="Genomic_DNA"/>
</dbReference>
<protein>
    <recommendedName>
        <fullName evidence="3">NmrA-like domain-containing protein</fullName>
    </recommendedName>
</protein>
<dbReference type="VEuPathDB" id="FungiDB:ASPCADRAFT_519191"/>
<dbReference type="CDD" id="cd05251">
    <property type="entry name" value="NmrA_like_SDR_a"/>
    <property type="match status" value="1"/>
</dbReference>
<sequence>MTKTILVVGATGKQGGSVVDALLSQEADVEILALTRDPSSNSAQRLVKKSNKIKVVAGNLDDADAIFRNAQKATSQPIWGVFSVTTLVPGGSTHDTEEKQGKDLIDAALKNDVKYFVYTSVDRGGDASFDQPTRIPHFITKHNVEHHLVNKAKGTDMEWTILRPTAFFDNFTPDFFGKVFNTCWKITLRGKPLQLIAVSDIGFFGAQAFLKPEEYSAKCVSLAGDSLTFEEMAKIFKQKTGKNIPMTFGILSRIFMWMMKDLGYMFQWFHDSGYDADIPALKRVHPGLKDFNAWLETESGFMKA</sequence>
<feature type="domain" description="NmrA-like" evidence="3">
    <location>
        <begin position="1"/>
        <end position="278"/>
    </location>
</feature>
<evidence type="ECO:0000256" key="1">
    <source>
        <dbReference type="ARBA" id="ARBA00006328"/>
    </source>
</evidence>
<dbReference type="SUPFAM" id="SSF51735">
    <property type="entry name" value="NAD(P)-binding Rossmann-fold domains"/>
    <property type="match status" value="1"/>
</dbReference>
<dbReference type="OrthoDB" id="9997102at2759"/>
<dbReference type="Proteomes" id="UP000188318">
    <property type="component" value="Unassembled WGS sequence"/>
</dbReference>
<name>A0A1R3R7U3_ASPC5</name>
<organism evidence="4 5">
    <name type="scientific">Aspergillus carbonarius (strain ITEM 5010)</name>
    <dbReference type="NCBI Taxonomy" id="602072"/>
    <lineage>
        <taxon>Eukaryota</taxon>
        <taxon>Fungi</taxon>
        <taxon>Dikarya</taxon>
        <taxon>Ascomycota</taxon>
        <taxon>Pezizomycotina</taxon>
        <taxon>Eurotiomycetes</taxon>
        <taxon>Eurotiomycetidae</taxon>
        <taxon>Eurotiales</taxon>
        <taxon>Aspergillaceae</taxon>
        <taxon>Aspergillus</taxon>
        <taxon>Aspergillus subgen. Circumdati</taxon>
    </lineage>
</organism>
<dbReference type="InterPro" id="IPR008030">
    <property type="entry name" value="NmrA-like"/>
</dbReference>
<comment type="similarity">
    <text evidence="1">Belongs to the NmrA-type oxidoreductase family.</text>
</comment>
<evidence type="ECO:0000313" key="4">
    <source>
        <dbReference type="EMBL" id="OOF90557.1"/>
    </source>
</evidence>
<keyword evidence="2" id="KW-0521">NADP</keyword>
<dbReference type="Gene3D" id="3.40.50.720">
    <property type="entry name" value="NAD(P)-binding Rossmann-like Domain"/>
    <property type="match status" value="1"/>
</dbReference>
<dbReference type="OMA" id="VYPIMAM"/>
<dbReference type="FunFam" id="3.40.50.720:FF:000528">
    <property type="entry name" value="Nucleoside-diphosphate-sugar epimerase family protein"/>
    <property type="match status" value="1"/>
</dbReference>
<evidence type="ECO:0000256" key="2">
    <source>
        <dbReference type="ARBA" id="ARBA00022857"/>
    </source>
</evidence>
<dbReference type="Gene3D" id="3.90.25.10">
    <property type="entry name" value="UDP-galactose 4-epimerase, domain 1"/>
    <property type="match status" value="1"/>
</dbReference>
<dbReference type="PANTHER" id="PTHR42748:SF7">
    <property type="entry name" value="NMRA LIKE REDOX SENSOR 1-RELATED"/>
    <property type="match status" value="1"/>
</dbReference>
<dbReference type="AlphaFoldDB" id="A0A1R3R7U3"/>
<dbReference type="STRING" id="602072.A0A1R3R7U3"/>
<dbReference type="GO" id="GO:0005634">
    <property type="term" value="C:nucleus"/>
    <property type="evidence" value="ECO:0007669"/>
    <property type="project" value="TreeGrafter"/>
</dbReference>
<proteinExistence type="inferred from homology"/>
<dbReference type="Pfam" id="PF05368">
    <property type="entry name" value="NmrA"/>
    <property type="match status" value="1"/>
</dbReference>
<evidence type="ECO:0000313" key="5">
    <source>
        <dbReference type="Proteomes" id="UP000188318"/>
    </source>
</evidence>
<evidence type="ECO:0000259" key="3">
    <source>
        <dbReference type="Pfam" id="PF05368"/>
    </source>
</evidence>
<keyword evidence="5" id="KW-1185">Reference proteome</keyword>
<accession>A0A1R3R7U3</accession>
<dbReference type="InterPro" id="IPR051164">
    <property type="entry name" value="NmrA-like_oxidored"/>
</dbReference>
<gene>
    <name evidence="4" type="ORF">ASPCADRAFT_519191</name>
</gene>
<dbReference type="PANTHER" id="PTHR42748">
    <property type="entry name" value="NITROGEN METABOLITE REPRESSION PROTEIN NMRA FAMILY MEMBER"/>
    <property type="match status" value="1"/>
</dbReference>
<reference evidence="5" key="1">
    <citation type="journal article" date="2017" name="Genome Biol.">
        <title>Comparative genomics reveals high biological diversity and specific adaptations in the industrially and medically important fungal genus Aspergillus.</title>
        <authorList>
            <person name="de Vries R.P."/>
            <person name="Riley R."/>
            <person name="Wiebenga A."/>
            <person name="Aguilar-Osorio G."/>
            <person name="Amillis S."/>
            <person name="Uchima C.A."/>
            <person name="Anderluh G."/>
            <person name="Asadollahi M."/>
            <person name="Askin M."/>
            <person name="Barry K."/>
            <person name="Battaglia E."/>
            <person name="Bayram O."/>
            <person name="Benocci T."/>
            <person name="Braus-Stromeyer S.A."/>
            <person name="Caldana C."/>
            <person name="Canovas D."/>
            <person name="Cerqueira G.C."/>
            <person name="Chen F."/>
            <person name="Chen W."/>
            <person name="Choi C."/>
            <person name="Clum A."/>
            <person name="Dos Santos R.A."/>
            <person name="Damasio A.R."/>
            <person name="Diallinas G."/>
            <person name="Emri T."/>
            <person name="Fekete E."/>
            <person name="Flipphi M."/>
            <person name="Freyberg S."/>
            <person name="Gallo A."/>
            <person name="Gournas C."/>
            <person name="Habgood R."/>
            <person name="Hainaut M."/>
            <person name="Harispe M.L."/>
            <person name="Henrissat B."/>
            <person name="Hilden K.S."/>
            <person name="Hope R."/>
            <person name="Hossain A."/>
            <person name="Karabika E."/>
            <person name="Karaffa L."/>
            <person name="Karanyi Z."/>
            <person name="Krasevec N."/>
            <person name="Kuo A."/>
            <person name="Kusch H."/>
            <person name="LaButti K."/>
            <person name="Lagendijk E.L."/>
            <person name="Lapidus A."/>
            <person name="Levasseur A."/>
            <person name="Lindquist E."/>
            <person name="Lipzen A."/>
            <person name="Logrieco A.F."/>
            <person name="MacCabe A."/>
            <person name="Maekelae M.R."/>
            <person name="Malavazi I."/>
            <person name="Melin P."/>
            <person name="Meyer V."/>
            <person name="Mielnichuk N."/>
            <person name="Miskei M."/>
            <person name="Molnar A.P."/>
            <person name="Mule G."/>
            <person name="Ngan C.Y."/>
            <person name="Orejas M."/>
            <person name="Orosz E."/>
            <person name="Ouedraogo J.P."/>
            <person name="Overkamp K.M."/>
            <person name="Park H.-S."/>
            <person name="Perrone G."/>
            <person name="Piumi F."/>
            <person name="Punt P.J."/>
            <person name="Ram A.F."/>
            <person name="Ramon A."/>
            <person name="Rauscher S."/>
            <person name="Record E."/>
            <person name="Riano-Pachon D.M."/>
            <person name="Robert V."/>
            <person name="Roehrig J."/>
            <person name="Ruller R."/>
            <person name="Salamov A."/>
            <person name="Salih N.S."/>
            <person name="Samson R.A."/>
            <person name="Sandor E."/>
            <person name="Sanguinetti M."/>
            <person name="Schuetze T."/>
            <person name="Sepcic K."/>
            <person name="Shelest E."/>
            <person name="Sherlock G."/>
            <person name="Sophianopoulou V."/>
            <person name="Squina F.M."/>
            <person name="Sun H."/>
            <person name="Susca A."/>
            <person name="Todd R.B."/>
            <person name="Tsang A."/>
            <person name="Unkles S.E."/>
            <person name="van de Wiele N."/>
            <person name="van Rossen-Uffink D."/>
            <person name="Oliveira J.V."/>
            <person name="Vesth T.C."/>
            <person name="Visser J."/>
            <person name="Yu J.-H."/>
            <person name="Zhou M."/>
            <person name="Andersen M.R."/>
            <person name="Archer D.B."/>
            <person name="Baker S.E."/>
            <person name="Benoit I."/>
            <person name="Brakhage A.A."/>
            <person name="Braus G.H."/>
            <person name="Fischer R."/>
            <person name="Frisvad J.C."/>
            <person name="Goldman G.H."/>
            <person name="Houbraken J."/>
            <person name="Oakley B."/>
            <person name="Pocsi I."/>
            <person name="Scazzocchio C."/>
            <person name="Seiboth B."/>
            <person name="vanKuyk P.A."/>
            <person name="Wortman J."/>
            <person name="Dyer P.S."/>
            <person name="Grigoriev I.V."/>
        </authorList>
    </citation>
    <scope>NUCLEOTIDE SEQUENCE [LARGE SCALE GENOMIC DNA]</scope>
    <source>
        <strain evidence="5">ITEM 5010</strain>
    </source>
</reference>
<dbReference type="InterPro" id="IPR036291">
    <property type="entry name" value="NAD(P)-bd_dom_sf"/>
</dbReference>